<sequence length="56" mass="6822">MPTEKRDYYSGALLFVPTQEEKTTKRLKEDLRSELDEVKKIKEEYMKELNKLREDK</sequence>
<evidence type="ECO:0000313" key="2">
    <source>
        <dbReference type="EMBL" id="AVP40293.1"/>
    </source>
</evidence>
<feature type="coiled-coil region" evidence="1">
    <location>
        <begin position="24"/>
        <end position="55"/>
    </location>
</feature>
<accession>A0A2P1MXJ4</accession>
<evidence type="ECO:0000313" key="3">
    <source>
        <dbReference type="Proteomes" id="UP000241797"/>
    </source>
</evidence>
<name>A0A2P1MXJ4_9CAUD</name>
<reference evidence="2 3" key="1">
    <citation type="submission" date="2018-03" db="EMBL/GenBank/DDBJ databases">
        <title>Isolation, the biological characteristics and genomics of two new strains of lysate Staphylococcus aureus phage.</title>
        <authorList>
            <person name="Jin X."/>
            <person name="Zhang C."/>
        </authorList>
    </citation>
    <scope>NUCLEOTIDE SEQUENCE [LARGE SCALE GENOMIC DNA]</scope>
</reference>
<organism evidence="2 3">
    <name type="scientific">Staphylococcus phage phiSA_BS1</name>
    <dbReference type="NCBI Taxonomy" id="2126734"/>
    <lineage>
        <taxon>Viruses</taxon>
        <taxon>Duplodnaviria</taxon>
        <taxon>Heunggongvirae</taxon>
        <taxon>Uroviricota</taxon>
        <taxon>Caudoviricetes</taxon>
        <taxon>Herelleviridae</taxon>
        <taxon>Twortvirinae</taxon>
        <taxon>Baoshanvirus</taxon>
        <taxon>Baoshanvirus BS1</taxon>
    </lineage>
</organism>
<dbReference type="GeneID" id="54990023"/>
<evidence type="ECO:0000256" key="1">
    <source>
        <dbReference type="SAM" id="Coils"/>
    </source>
</evidence>
<keyword evidence="3" id="KW-1185">Reference proteome</keyword>
<keyword evidence="1" id="KW-0175">Coiled coil</keyword>
<dbReference type="EMBL" id="MH078572">
    <property type="protein sequence ID" value="AVP40293.1"/>
    <property type="molecule type" value="Genomic_DNA"/>
</dbReference>
<protein>
    <submittedName>
        <fullName evidence="2">Uncharacterized protein</fullName>
    </submittedName>
</protein>
<dbReference type="RefSeq" id="YP_009799534.1">
    <property type="nucleotide sequence ID" value="NC_047945.1"/>
</dbReference>
<proteinExistence type="predicted"/>
<dbReference type="KEGG" id="vg:54990023"/>
<dbReference type="Proteomes" id="UP000241797">
    <property type="component" value="Segment"/>
</dbReference>